<dbReference type="PANTHER" id="PTHR30086">
    <property type="entry name" value="ARGININE EXPORTER PROTEIN ARGO"/>
    <property type="match status" value="1"/>
</dbReference>
<protein>
    <submittedName>
        <fullName evidence="7">LysE family translocator</fullName>
    </submittedName>
</protein>
<evidence type="ECO:0000256" key="4">
    <source>
        <dbReference type="ARBA" id="ARBA00022989"/>
    </source>
</evidence>
<keyword evidence="8" id="KW-1185">Reference proteome</keyword>
<keyword evidence="3 6" id="KW-0812">Transmembrane</keyword>
<dbReference type="InterPro" id="IPR001123">
    <property type="entry name" value="LeuE-type"/>
</dbReference>
<dbReference type="Pfam" id="PF01810">
    <property type="entry name" value="LysE"/>
    <property type="match status" value="1"/>
</dbReference>
<dbReference type="RefSeq" id="WP_168837860.1">
    <property type="nucleotide sequence ID" value="NZ_JABAIK010000029.1"/>
</dbReference>
<reference evidence="7 8" key="1">
    <citation type="submission" date="2020-04" db="EMBL/GenBank/DDBJ databases">
        <title>Vibrio sp. SM6, a novel species isolated from seawater.</title>
        <authorList>
            <person name="Wang X."/>
        </authorList>
    </citation>
    <scope>NUCLEOTIDE SEQUENCE [LARGE SCALE GENOMIC DNA]</scope>
    <source>
        <strain evidence="7 8">SM6</strain>
    </source>
</reference>
<keyword evidence="2" id="KW-1003">Cell membrane</keyword>
<keyword evidence="5 6" id="KW-0472">Membrane</keyword>
<organism evidence="7 8">
    <name type="scientific">Vibrio agarilyticus</name>
    <dbReference type="NCBI Taxonomy" id="2726741"/>
    <lineage>
        <taxon>Bacteria</taxon>
        <taxon>Pseudomonadati</taxon>
        <taxon>Pseudomonadota</taxon>
        <taxon>Gammaproteobacteria</taxon>
        <taxon>Vibrionales</taxon>
        <taxon>Vibrionaceae</taxon>
        <taxon>Vibrio</taxon>
    </lineage>
</organism>
<evidence type="ECO:0000256" key="6">
    <source>
        <dbReference type="SAM" id="Phobius"/>
    </source>
</evidence>
<feature type="transmembrane region" description="Helical" evidence="6">
    <location>
        <begin position="157"/>
        <end position="178"/>
    </location>
</feature>
<comment type="subcellular location">
    <subcellularLocation>
        <location evidence="1">Cell membrane</location>
        <topology evidence="1">Multi-pass membrane protein</topology>
    </subcellularLocation>
</comment>
<dbReference type="EMBL" id="JABAIK010000029">
    <property type="protein sequence ID" value="NLS14783.1"/>
    <property type="molecule type" value="Genomic_DNA"/>
</dbReference>
<evidence type="ECO:0000313" key="8">
    <source>
        <dbReference type="Proteomes" id="UP000535589"/>
    </source>
</evidence>
<evidence type="ECO:0000256" key="1">
    <source>
        <dbReference type="ARBA" id="ARBA00004651"/>
    </source>
</evidence>
<dbReference type="PIRSF" id="PIRSF006324">
    <property type="entry name" value="LeuE"/>
    <property type="match status" value="1"/>
</dbReference>
<feature type="transmembrane region" description="Helical" evidence="6">
    <location>
        <begin position="6"/>
        <end position="29"/>
    </location>
</feature>
<dbReference type="Proteomes" id="UP000535589">
    <property type="component" value="Unassembled WGS sequence"/>
</dbReference>
<feature type="transmembrane region" description="Helical" evidence="6">
    <location>
        <begin position="190"/>
        <end position="214"/>
    </location>
</feature>
<evidence type="ECO:0000313" key="7">
    <source>
        <dbReference type="EMBL" id="NLS14783.1"/>
    </source>
</evidence>
<evidence type="ECO:0000256" key="5">
    <source>
        <dbReference type="ARBA" id="ARBA00023136"/>
    </source>
</evidence>
<sequence>MSELHLLFTLATVHFVGLVSPGPDFALVVQSTSHHGRRAGLAIALGLAVGIFLHTLLSLTGVSYLIQQHPILDVAITVAGSSYLLYLGIGALRATWHYFRHTHGYAQTPKASANIGGSRSAFTRGFMTNILNPKALVFFISVLSALVPVTASTSFKFSVIILFFVIAWIWFSALAWVLSTATMQRHMLRIAPYIDALCGVLFTTIGSGILLNLLTR</sequence>
<feature type="transmembrane region" description="Helical" evidence="6">
    <location>
        <begin position="135"/>
        <end position="151"/>
    </location>
</feature>
<gene>
    <name evidence="7" type="ORF">HGP28_18150</name>
</gene>
<accession>A0A7X8YI42</accession>
<evidence type="ECO:0000256" key="2">
    <source>
        <dbReference type="ARBA" id="ARBA00022475"/>
    </source>
</evidence>
<feature type="transmembrane region" description="Helical" evidence="6">
    <location>
        <begin position="41"/>
        <end position="65"/>
    </location>
</feature>
<evidence type="ECO:0000256" key="3">
    <source>
        <dbReference type="ARBA" id="ARBA00022692"/>
    </source>
</evidence>
<feature type="transmembrane region" description="Helical" evidence="6">
    <location>
        <begin position="71"/>
        <end position="92"/>
    </location>
</feature>
<comment type="caution">
    <text evidence="7">The sequence shown here is derived from an EMBL/GenBank/DDBJ whole genome shotgun (WGS) entry which is preliminary data.</text>
</comment>
<dbReference type="PANTHER" id="PTHR30086:SF17">
    <property type="entry name" value="LYSE FAMILY TRANSLOCATOR"/>
    <property type="match status" value="1"/>
</dbReference>
<dbReference type="AlphaFoldDB" id="A0A7X8YI42"/>
<dbReference type="GO" id="GO:0005886">
    <property type="term" value="C:plasma membrane"/>
    <property type="evidence" value="ECO:0007669"/>
    <property type="project" value="UniProtKB-SubCell"/>
</dbReference>
<keyword evidence="4 6" id="KW-1133">Transmembrane helix</keyword>
<proteinExistence type="predicted"/>
<dbReference type="GO" id="GO:0015171">
    <property type="term" value="F:amino acid transmembrane transporter activity"/>
    <property type="evidence" value="ECO:0007669"/>
    <property type="project" value="TreeGrafter"/>
</dbReference>
<name>A0A7X8YI42_9VIBR</name>